<organism evidence="2 3">
    <name type="scientific">Vigna unguiculata</name>
    <name type="common">Cowpea</name>
    <dbReference type="NCBI Taxonomy" id="3917"/>
    <lineage>
        <taxon>Eukaryota</taxon>
        <taxon>Viridiplantae</taxon>
        <taxon>Streptophyta</taxon>
        <taxon>Embryophyta</taxon>
        <taxon>Tracheophyta</taxon>
        <taxon>Spermatophyta</taxon>
        <taxon>Magnoliopsida</taxon>
        <taxon>eudicotyledons</taxon>
        <taxon>Gunneridae</taxon>
        <taxon>Pentapetalae</taxon>
        <taxon>rosids</taxon>
        <taxon>fabids</taxon>
        <taxon>Fabales</taxon>
        <taxon>Fabaceae</taxon>
        <taxon>Papilionoideae</taxon>
        <taxon>50 kb inversion clade</taxon>
        <taxon>NPAAA clade</taxon>
        <taxon>indigoferoid/millettioid clade</taxon>
        <taxon>Phaseoleae</taxon>
        <taxon>Vigna</taxon>
    </lineage>
</organism>
<reference evidence="2 3" key="1">
    <citation type="submission" date="2019-04" db="EMBL/GenBank/DDBJ databases">
        <title>An improved genome assembly and genetic linkage map for asparagus bean, Vigna unguiculata ssp. sesquipedialis.</title>
        <authorList>
            <person name="Xia Q."/>
            <person name="Zhang R."/>
            <person name="Dong Y."/>
        </authorList>
    </citation>
    <scope>NUCLEOTIDE SEQUENCE [LARGE SCALE GENOMIC DNA]</scope>
    <source>
        <tissue evidence="2">Leaf</tissue>
    </source>
</reference>
<sequence>MDDAEMSLKRRVSVLSEMYSRSGEEGSPKREIAGSHYSHSSSFRLGEGSSPEREPLA</sequence>
<name>A0A4D6MXV8_VIGUN</name>
<dbReference type="Proteomes" id="UP000501690">
    <property type="component" value="Linkage Group LG9"/>
</dbReference>
<protein>
    <submittedName>
        <fullName evidence="2">Uncharacterized protein</fullName>
    </submittedName>
</protein>
<proteinExistence type="predicted"/>
<feature type="region of interest" description="Disordered" evidence="1">
    <location>
        <begin position="17"/>
        <end position="57"/>
    </location>
</feature>
<feature type="compositionally biased region" description="Basic and acidic residues" evidence="1">
    <location>
        <begin position="22"/>
        <end position="33"/>
    </location>
</feature>
<evidence type="ECO:0000313" key="3">
    <source>
        <dbReference type="Proteomes" id="UP000501690"/>
    </source>
</evidence>
<evidence type="ECO:0000256" key="1">
    <source>
        <dbReference type="SAM" id="MobiDB-lite"/>
    </source>
</evidence>
<accession>A0A4D6MXV8</accession>
<gene>
    <name evidence="2" type="ORF">DEO72_LG9g537</name>
</gene>
<dbReference type="EMBL" id="CP039353">
    <property type="protein sequence ID" value="QCE05534.1"/>
    <property type="molecule type" value="Genomic_DNA"/>
</dbReference>
<dbReference type="AlphaFoldDB" id="A0A4D6MXV8"/>
<evidence type="ECO:0000313" key="2">
    <source>
        <dbReference type="EMBL" id="QCE05534.1"/>
    </source>
</evidence>
<keyword evidence="3" id="KW-1185">Reference proteome</keyword>